<dbReference type="InterPro" id="IPR018631">
    <property type="entry name" value="AAA-ATPase-like_dom"/>
</dbReference>
<dbReference type="EMBL" id="WPOO01000001">
    <property type="protein sequence ID" value="MVN57848.1"/>
    <property type="molecule type" value="Genomic_DNA"/>
</dbReference>
<evidence type="ECO:0000313" key="2">
    <source>
        <dbReference type="EMBL" id="MVN57848.1"/>
    </source>
</evidence>
<sequence length="614" mass="68151">MQRPFVYNRGNATKEKGRTMTGTYENGIYREGDVRLSDLSGRRRLPIGRDGFATAVQESVVIDKSLLIADVLNSSAAVTLFCRPRRFGKSLNMTMLKSFFEIPPASDPNAEDAAYLFEGLSIWDADDGRYREHQGAYPVIYISFNPVKKQCWEDAWGALNQLIVWEYIRHGYLSDSAELNEQERAYFDRVAGWEAADGDIESSLINLTRLLFKHHGRRPVVLIDEYDAPVMAARDNGYYDEMVSFLKGWLTAALKDGGQALAFACLTGVQRISKESIFSDLNNLVVNTSLNAKYDERYGFTEDEVRALANYLGQSAHFPEMRQWYDGYRFGSVDVYNPWSVLNYFDNDCECAPYWGNTSSNAPIAAMVRGGDARLMRKVYELLKAGGSVEAALDLSVVFGDLDARPEALWSLLYLAGYLTTDDTEQPNSKDVVRRLRIPNLEIASLYRSEIIDRFAQIAGGRDCLIDLHRALVDGDAGLLAEELEDVLLNSASFYDLTSENSYHMLLVGLLFGVPGYGNPASNREAGRGRFDIRLAPERAGLPAVTLELKFEHGADASRLQVLATEALAQIEARAYDADTARGGAGAPSTAGSLRYGIAFSGKSLAVVVDRRPS</sequence>
<feature type="domain" description="AAA-ATPase-like" evidence="1">
    <location>
        <begin position="46"/>
        <end position="278"/>
    </location>
</feature>
<proteinExistence type="predicted"/>
<dbReference type="Pfam" id="PF09820">
    <property type="entry name" value="AAA-ATPase_like"/>
    <property type="match status" value="1"/>
</dbReference>
<dbReference type="Proteomes" id="UP000488839">
    <property type="component" value="Unassembled WGS sequence"/>
</dbReference>
<accession>A0A7K1T2M4</accession>
<evidence type="ECO:0000313" key="3">
    <source>
        <dbReference type="Proteomes" id="UP000488839"/>
    </source>
</evidence>
<evidence type="ECO:0000259" key="1">
    <source>
        <dbReference type="Pfam" id="PF09820"/>
    </source>
</evidence>
<comment type="caution">
    <text evidence="2">The sequence shown here is derived from an EMBL/GenBank/DDBJ whole genome shotgun (WGS) entry which is preliminary data.</text>
</comment>
<organism evidence="2 3">
    <name type="scientific">Adlercreutzia rubneri</name>
    <dbReference type="NCBI Taxonomy" id="2916441"/>
    <lineage>
        <taxon>Bacteria</taxon>
        <taxon>Bacillati</taxon>
        <taxon>Actinomycetota</taxon>
        <taxon>Coriobacteriia</taxon>
        <taxon>Eggerthellales</taxon>
        <taxon>Eggerthellaceae</taxon>
        <taxon>Adlercreutzia</taxon>
    </lineage>
</organism>
<dbReference type="AlphaFoldDB" id="A0A7K1T2M4"/>
<reference evidence="2 3" key="1">
    <citation type="submission" date="2019-11" db="EMBL/GenBank/DDBJ databases">
        <title>Whole genome shotgun sequencing (WGS) data from Adlercreutzia equolifaciens ResAG-91, Eggerthella lenta MRI-F36, MRI-F37, MRI-F40, ResAG-49, ResAG-88, ResAG-121, ResAG-145, and Gordonibacter sp. ResAG-5, ResAG-26, ResAG-43, ResAG-50, ResAG-59.</title>
        <authorList>
            <person name="Stoll D.A."/>
            <person name="Danylec N."/>
            <person name="Franz C.M.A.P."/>
            <person name="Huch M."/>
        </authorList>
    </citation>
    <scope>NUCLEOTIDE SEQUENCE [LARGE SCALE GENOMIC DNA]</scope>
    <source>
        <strain evidence="2 3">ResAG-91</strain>
    </source>
</reference>
<protein>
    <submittedName>
        <fullName evidence="2">AAA family ATPase</fullName>
    </submittedName>
</protein>
<dbReference type="PANTHER" id="PTHR34825">
    <property type="entry name" value="CONSERVED PROTEIN, WITH A WEAK D-GALACTARATE DEHYDRATASE/ALTRONATE HYDROLASE DOMAIN"/>
    <property type="match status" value="1"/>
</dbReference>
<gene>
    <name evidence="2" type="ORF">GO707_01145</name>
</gene>
<dbReference type="PANTHER" id="PTHR34825:SF1">
    <property type="entry name" value="AAA-ATPASE-LIKE DOMAIN-CONTAINING PROTEIN"/>
    <property type="match status" value="1"/>
</dbReference>
<keyword evidence="3" id="KW-1185">Reference proteome</keyword>
<name>A0A7K1T2M4_9ACTN</name>